<proteinExistence type="predicted"/>
<dbReference type="OrthoDB" id="2787007at2759"/>
<reference evidence="1 2" key="1">
    <citation type="journal article" date="2016" name="Mol. Biol. Evol.">
        <title>Comparative Genomics of Early-Diverging Mushroom-Forming Fungi Provides Insights into the Origins of Lignocellulose Decay Capabilities.</title>
        <authorList>
            <person name="Nagy L.G."/>
            <person name="Riley R."/>
            <person name="Tritt A."/>
            <person name="Adam C."/>
            <person name="Daum C."/>
            <person name="Floudas D."/>
            <person name="Sun H."/>
            <person name="Yadav J.S."/>
            <person name="Pangilinan J."/>
            <person name="Larsson K.H."/>
            <person name="Matsuura K."/>
            <person name="Barry K."/>
            <person name="Labutti K."/>
            <person name="Kuo R."/>
            <person name="Ohm R.A."/>
            <person name="Bhattacharya S.S."/>
            <person name="Shirouzu T."/>
            <person name="Yoshinaga Y."/>
            <person name="Martin F.M."/>
            <person name="Grigoriev I.V."/>
            <person name="Hibbett D.S."/>
        </authorList>
    </citation>
    <scope>NUCLEOTIDE SEQUENCE [LARGE SCALE GENOMIC DNA]</scope>
    <source>
        <strain evidence="1 2">HHB12029</strain>
    </source>
</reference>
<gene>
    <name evidence="1" type="ORF">EXIGLDRAFT_843524</name>
</gene>
<organism evidence="1 2">
    <name type="scientific">Exidia glandulosa HHB12029</name>
    <dbReference type="NCBI Taxonomy" id="1314781"/>
    <lineage>
        <taxon>Eukaryota</taxon>
        <taxon>Fungi</taxon>
        <taxon>Dikarya</taxon>
        <taxon>Basidiomycota</taxon>
        <taxon>Agaricomycotina</taxon>
        <taxon>Agaricomycetes</taxon>
        <taxon>Auriculariales</taxon>
        <taxon>Exidiaceae</taxon>
        <taxon>Exidia</taxon>
    </lineage>
</organism>
<dbReference type="SUPFAM" id="SSF52047">
    <property type="entry name" value="RNI-like"/>
    <property type="match status" value="1"/>
</dbReference>
<evidence type="ECO:0008006" key="3">
    <source>
        <dbReference type="Google" id="ProtNLM"/>
    </source>
</evidence>
<keyword evidence="2" id="KW-1185">Reference proteome</keyword>
<dbReference type="InParanoid" id="A0A165CKP0"/>
<name>A0A165CKP0_EXIGL</name>
<dbReference type="InterPro" id="IPR032675">
    <property type="entry name" value="LRR_dom_sf"/>
</dbReference>
<sequence>MSTPPVPQEVVDIIIDCAWEMYCESRNGRANPGAHRSVNGAAFNVLALVSRSWVARSRHCAFQDLTFRRKWTPDARQFAVALLKHPLCTLREHVLRLQFGINKSTYTHDIADISYVRNFHNLRTLGLRNLVLVAQLWDSSIFQSVLPPSLRSLEIQGCTLPSSAYLIELIACATGLRSLKCSKIFRVEADECNTFGVHSAPQRLTELSITVAYGACRHVLEWISSAPAPPRIANLELHDISDGKSIAVVFRALHVFGPSIVSLLTDFRIQDQNPLATEADLSTLDNLRHENCKTLQRITFHIQGVGTKEHILTMPWDAIIATLNGSSFRQLERVAFQLPLPWRDEQRDATRDMLKEIVGQQLLANVTIVCRSDGDWS</sequence>
<dbReference type="EMBL" id="KV426310">
    <property type="protein sequence ID" value="KZV82645.1"/>
    <property type="molecule type" value="Genomic_DNA"/>
</dbReference>
<accession>A0A165CKP0</accession>
<dbReference type="Gene3D" id="3.80.10.10">
    <property type="entry name" value="Ribonuclease Inhibitor"/>
    <property type="match status" value="1"/>
</dbReference>
<feature type="non-terminal residue" evidence="1">
    <location>
        <position position="377"/>
    </location>
</feature>
<evidence type="ECO:0000313" key="2">
    <source>
        <dbReference type="Proteomes" id="UP000077266"/>
    </source>
</evidence>
<protein>
    <recommendedName>
        <fullName evidence="3">F-box domain-containing protein</fullName>
    </recommendedName>
</protein>
<dbReference type="Proteomes" id="UP000077266">
    <property type="component" value="Unassembled WGS sequence"/>
</dbReference>
<dbReference type="AlphaFoldDB" id="A0A165CKP0"/>
<evidence type="ECO:0000313" key="1">
    <source>
        <dbReference type="EMBL" id="KZV82645.1"/>
    </source>
</evidence>